<evidence type="ECO:0000313" key="1">
    <source>
        <dbReference type="EMBL" id="AEW93895.1"/>
    </source>
</evidence>
<proteinExistence type="predicted"/>
<dbReference type="KEGG" id="sct:SCAT_1522"/>
<gene>
    <name evidence="1" type="ordered locus">SCATT_15240</name>
</gene>
<accession>F8K4D6</accession>
<reference evidence="2" key="1">
    <citation type="submission" date="2011-12" db="EMBL/GenBank/DDBJ databases">
        <title>Complete genome sequence of Streptomyces cattleya strain DSM 46488.</title>
        <authorList>
            <person name="Ou H.-Y."/>
            <person name="Li P."/>
            <person name="Zhao C."/>
            <person name="O'Hagan D."/>
            <person name="Deng Z."/>
        </authorList>
    </citation>
    <scope>NUCLEOTIDE SEQUENCE [LARGE SCALE GENOMIC DNA]</scope>
    <source>
        <strain evidence="2">ATCC 35852 / DSM 46488 / JCM 4925 / NBRC 14057 / NRRL 8057</strain>
    </source>
</reference>
<dbReference type="STRING" id="1003195.SCATT_15240"/>
<accession>G8X209</accession>
<dbReference type="eggNOG" id="ENOG5031XPA">
    <property type="taxonomic scope" value="Bacteria"/>
</dbReference>
<dbReference type="KEGG" id="scy:SCATT_15240"/>
<organism evidence="1 2">
    <name type="scientific">Streptantibioticus cattleyicolor (strain ATCC 35852 / DSM 46488 / JCM 4925 / NBRC 14057 / NRRL 8057)</name>
    <name type="common">Streptomyces cattleya</name>
    <dbReference type="NCBI Taxonomy" id="1003195"/>
    <lineage>
        <taxon>Bacteria</taxon>
        <taxon>Bacillati</taxon>
        <taxon>Actinomycetota</taxon>
        <taxon>Actinomycetes</taxon>
        <taxon>Kitasatosporales</taxon>
        <taxon>Streptomycetaceae</taxon>
        <taxon>Streptantibioticus</taxon>
    </lineage>
</organism>
<sequence>MVPQRQDAVYDHRAQHVSLPVTVHYEDGGASESVLILSPSHVEQYYTQLGRLIERRKQARERNK</sequence>
<dbReference type="EMBL" id="CP003219">
    <property type="protein sequence ID" value="AEW93895.1"/>
    <property type="molecule type" value="Genomic_DNA"/>
</dbReference>
<dbReference type="OrthoDB" id="4272309at2"/>
<dbReference type="HOGENOM" id="CLU_196119_0_0_11"/>
<dbReference type="AlphaFoldDB" id="F8K4D6"/>
<dbReference type="Proteomes" id="UP000007842">
    <property type="component" value="Chromosome"/>
</dbReference>
<name>F8K4D6_STREN</name>
<keyword evidence="2" id="KW-1185">Reference proteome</keyword>
<evidence type="ECO:0000313" key="2">
    <source>
        <dbReference type="Proteomes" id="UP000007842"/>
    </source>
</evidence>
<dbReference type="PATRIC" id="fig|1003195.29.peg.1529"/>
<protein>
    <submittedName>
        <fullName evidence="1">Uncharacterized protein</fullName>
    </submittedName>
</protein>